<dbReference type="CDD" id="cd03230">
    <property type="entry name" value="ABC_DR_subfamily_A"/>
    <property type="match status" value="1"/>
</dbReference>
<dbReference type="PANTHER" id="PTHR42711">
    <property type="entry name" value="ABC TRANSPORTER ATP-BINDING PROTEIN"/>
    <property type="match status" value="1"/>
</dbReference>
<dbReference type="InterPro" id="IPR050763">
    <property type="entry name" value="ABC_transporter_ATP-binding"/>
</dbReference>
<dbReference type="SMART" id="SM00382">
    <property type="entry name" value="AAA"/>
    <property type="match status" value="1"/>
</dbReference>
<feature type="domain" description="ABC transporter" evidence="6">
    <location>
        <begin position="22"/>
        <end position="245"/>
    </location>
</feature>
<dbReference type="Pfam" id="PF00005">
    <property type="entry name" value="ABC_tran"/>
    <property type="match status" value="1"/>
</dbReference>
<evidence type="ECO:0000313" key="7">
    <source>
        <dbReference type="EMBL" id="MFC3765073.1"/>
    </source>
</evidence>
<sequence>MTEGADTTTASPPRHQAVGEAVRLIELRKSYGAIEAVKGIDLSVQRGEVVALLGPNGAGKTTTISILLGLLQPTTGSAALFGKPPKHAISAGRVGAVLQYAEPLDGVTVAELVRAVGDLYTHSRTVEDVLEAAGIADLAGRRTEKLSGGQKQRVRFALALVANPDLLVLDEPTSAMDVAARRTFWTAVRAYTETGGTVLFSTHYLEGADENADRIVLIAAGRVVADGPVTQIKAVASARMVRATLDAPASHDLLLLPGVQSAEVHGHVVTLRCTDADRAVRELLDQFPDARDLEVRAAPLAEAILQLTADNEGDQ</sequence>
<dbReference type="PANTHER" id="PTHR42711:SF17">
    <property type="entry name" value="ABC TRANSPORTER ATP-BINDING PROTEIN"/>
    <property type="match status" value="1"/>
</dbReference>
<dbReference type="Gene3D" id="3.40.50.300">
    <property type="entry name" value="P-loop containing nucleotide triphosphate hydrolases"/>
    <property type="match status" value="1"/>
</dbReference>
<keyword evidence="3" id="KW-0547">Nucleotide-binding</keyword>
<dbReference type="InterPro" id="IPR027417">
    <property type="entry name" value="P-loop_NTPase"/>
</dbReference>
<comment type="subcellular location">
    <subcellularLocation>
        <location evidence="1">Cell membrane</location>
        <topology evidence="1">Peripheral membrane protein</topology>
    </subcellularLocation>
</comment>
<dbReference type="PROSITE" id="PS00211">
    <property type="entry name" value="ABC_TRANSPORTER_1"/>
    <property type="match status" value="1"/>
</dbReference>
<evidence type="ECO:0000313" key="8">
    <source>
        <dbReference type="Proteomes" id="UP001595699"/>
    </source>
</evidence>
<gene>
    <name evidence="7" type="ORF">ACFOUW_29850</name>
</gene>
<evidence type="ECO:0000256" key="5">
    <source>
        <dbReference type="ARBA" id="ARBA00023251"/>
    </source>
</evidence>
<name>A0ABV7YIV1_9ACTN</name>
<organism evidence="7 8">
    <name type="scientific">Tenggerimyces flavus</name>
    <dbReference type="NCBI Taxonomy" id="1708749"/>
    <lineage>
        <taxon>Bacteria</taxon>
        <taxon>Bacillati</taxon>
        <taxon>Actinomycetota</taxon>
        <taxon>Actinomycetes</taxon>
        <taxon>Propionibacteriales</taxon>
        <taxon>Nocardioidaceae</taxon>
        <taxon>Tenggerimyces</taxon>
    </lineage>
</organism>
<reference evidence="8" key="1">
    <citation type="journal article" date="2019" name="Int. J. Syst. Evol. Microbiol.">
        <title>The Global Catalogue of Microorganisms (GCM) 10K type strain sequencing project: providing services to taxonomists for standard genome sequencing and annotation.</title>
        <authorList>
            <consortium name="The Broad Institute Genomics Platform"/>
            <consortium name="The Broad Institute Genome Sequencing Center for Infectious Disease"/>
            <person name="Wu L."/>
            <person name="Ma J."/>
        </authorList>
    </citation>
    <scope>NUCLEOTIDE SEQUENCE [LARGE SCALE GENOMIC DNA]</scope>
    <source>
        <strain evidence="8">CGMCC 4.7241</strain>
    </source>
</reference>
<keyword evidence="4 7" id="KW-0067">ATP-binding</keyword>
<evidence type="ECO:0000256" key="4">
    <source>
        <dbReference type="ARBA" id="ARBA00022840"/>
    </source>
</evidence>
<keyword evidence="2" id="KW-0813">Transport</keyword>
<dbReference type="Proteomes" id="UP001595699">
    <property type="component" value="Unassembled WGS sequence"/>
</dbReference>
<accession>A0ABV7YIV1</accession>
<dbReference type="RefSeq" id="WP_205119209.1">
    <property type="nucleotide sequence ID" value="NZ_JAFBCM010000001.1"/>
</dbReference>
<proteinExistence type="predicted"/>
<dbReference type="EMBL" id="JBHRZH010000036">
    <property type="protein sequence ID" value="MFC3765073.1"/>
    <property type="molecule type" value="Genomic_DNA"/>
</dbReference>
<dbReference type="SUPFAM" id="SSF52540">
    <property type="entry name" value="P-loop containing nucleoside triphosphate hydrolases"/>
    <property type="match status" value="1"/>
</dbReference>
<keyword evidence="5" id="KW-0046">Antibiotic resistance</keyword>
<keyword evidence="8" id="KW-1185">Reference proteome</keyword>
<evidence type="ECO:0000259" key="6">
    <source>
        <dbReference type="PROSITE" id="PS50893"/>
    </source>
</evidence>
<comment type="caution">
    <text evidence="7">The sequence shown here is derived from an EMBL/GenBank/DDBJ whole genome shotgun (WGS) entry which is preliminary data.</text>
</comment>
<dbReference type="InterPro" id="IPR003439">
    <property type="entry name" value="ABC_transporter-like_ATP-bd"/>
</dbReference>
<dbReference type="InterPro" id="IPR003593">
    <property type="entry name" value="AAA+_ATPase"/>
</dbReference>
<dbReference type="PROSITE" id="PS50893">
    <property type="entry name" value="ABC_TRANSPORTER_2"/>
    <property type="match status" value="1"/>
</dbReference>
<evidence type="ECO:0000256" key="3">
    <source>
        <dbReference type="ARBA" id="ARBA00022741"/>
    </source>
</evidence>
<evidence type="ECO:0000256" key="1">
    <source>
        <dbReference type="ARBA" id="ARBA00004202"/>
    </source>
</evidence>
<evidence type="ECO:0000256" key="2">
    <source>
        <dbReference type="ARBA" id="ARBA00022448"/>
    </source>
</evidence>
<dbReference type="GO" id="GO:0005524">
    <property type="term" value="F:ATP binding"/>
    <property type="evidence" value="ECO:0007669"/>
    <property type="project" value="UniProtKB-KW"/>
</dbReference>
<protein>
    <submittedName>
        <fullName evidence="7">ABC transporter ATP-binding protein</fullName>
    </submittedName>
</protein>
<dbReference type="InterPro" id="IPR017871">
    <property type="entry name" value="ABC_transporter-like_CS"/>
</dbReference>